<sequence>MPGAPVVAPSPRPSVPFTWTFDAHSPPPYDEPDTFAPDTKENESEEEEEEVACGSFYRGASLFSQSEPIRIPVVDPATRSAGSSRSSNLSIPHLREALNSLESKMATLLSERDEIESRLEQAVRLQSPVHRLPNELLASIFIIGVLNVEEEDSLTLNALMLVCRHWKDVVLCTPILWSRIVAGTRHSLDKARRKLERSQSVPLHVLVDFSPRMEHGTVTTESIMNTMDLLCSSIWRWKSLRLTIPNRPQAHAALSRCKEDAPLLETLNIHILHSMQEDHYSHAPLPLFSGRIPRLSSCSITSFNFGWDQKLVTGLRILKLGGYWNGFSPSVEILLRMLRECPKLEVFALRNMSDIEAGCATIDNIPDGSDKPMRSDSKTIHLPRLTHLSFYYSGIARTQGIMRLLSLPVLERVEMCFLDDVSPVIEHLRRQSLTSLPLRQLRIESSFFSELKLVRLLHRLPSLTSLELVDVEDASPHLFKSMSAPAGASTWICPKLNTLILEGCTGFDWDSLRSFVESRLPAHSRAYPTQQRATPMSTASQQAFMTPEQYHASALSTSSASEFAARAHILAHAPVTPAVTKEMVQWLRMYVSDVKCETAKTVWA</sequence>
<dbReference type="Proteomes" id="UP000308730">
    <property type="component" value="Unassembled WGS sequence"/>
</dbReference>
<keyword evidence="1" id="KW-0175">Coiled coil</keyword>
<dbReference type="Pfam" id="PF12937">
    <property type="entry name" value="F-box-like"/>
    <property type="match status" value="1"/>
</dbReference>
<organism evidence="4 5">
    <name type="scientific">Antrodiella citrinella</name>
    <dbReference type="NCBI Taxonomy" id="2447956"/>
    <lineage>
        <taxon>Eukaryota</taxon>
        <taxon>Fungi</taxon>
        <taxon>Dikarya</taxon>
        <taxon>Basidiomycota</taxon>
        <taxon>Agaricomycotina</taxon>
        <taxon>Agaricomycetes</taxon>
        <taxon>Polyporales</taxon>
        <taxon>Steccherinaceae</taxon>
        <taxon>Antrodiella</taxon>
    </lineage>
</organism>
<evidence type="ECO:0000313" key="5">
    <source>
        <dbReference type="Proteomes" id="UP000308730"/>
    </source>
</evidence>
<dbReference type="AlphaFoldDB" id="A0A4S4MTB7"/>
<protein>
    <recommendedName>
        <fullName evidence="3">F-box domain-containing protein</fullName>
    </recommendedName>
</protein>
<name>A0A4S4MTB7_9APHY</name>
<feature type="region of interest" description="Disordered" evidence="2">
    <location>
        <begin position="1"/>
        <end position="49"/>
    </location>
</feature>
<dbReference type="Gene3D" id="1.20.1280.50">
    <property type="match status" value="1"/>
</dbReference>
<dbReference type="InterPro" id="IPR032675">
    <property type="entry name" value="LRR_dom_sf"/>
</dbReference>
<dbReference type="OrthoDB" id="8048523at2759"/>
<comment type="caution">
    <text evidence="4">The sequence shown here is derived from an EMBL/GenBank/DDBJ whole genome shotgun (WGS) entry which is preliminary data.</text>
</comment>
<dbReference type="EMBL" id="SGPM01000162">
    <property type="protein sequence ID" value="THH28697.1"/>
    <property type="molecule type" value="Genomic_DNA"/>
</dbReference>
<proteinExistence type="predicted"/>
<gene>
    <name evidence="4" type="ORF">EUX98_g5478</name>
</gene>
<evidence type="ECO:0000313" key="4">
    <source>
        <dbReference type="EMBL" id="THH28697.1"/>
    </source>
</evidence>
<dbReference type="Gene3D" id="3.80.10.10">
    <property type="entry name" value="Ribonuclease Inhibitor"/>
    <property type="match status" value="1"/>
</dbReference>
<accession>A0A4S4MTB7</accession>
<feature type="coiled-coil region" evidence="1">
    <location>
        <begin position="91"/>
        <end position="125"/>
    </location>
</feature>
<evidence type="ECO:0000256" key="2">
    <source>
        <dbReference type="SAM" id="MobiDB-lite"/>
    </source>
</evidence>
<keyword evidence="5" id="KW-1185">Reference proteome</keyword>
<evidence type="ECO:0000259" key="3">
    <source>
        <dbReference type="Pfam" id="PF12937"/>
    </source>
</evidence>
<feature type="domain" description="F-box" evidence="3">
    <location>
        <begin position="130"/>
        <end position="181"/>
    </location>
</feature>
<evidence type="ECO:0000256" key="1">
    <source>
        <dbReference type="SAM" id="Coils"/>
    </source>
</evidence>
<reference evidence="4 5" key="1">
    <citation type="submission" date="2019-02" db="EMBL/GenBank/DDBJ databases">
        <title>Genome sequencing of the rare red list fungi Antrodiella citrinella (Flaviporus citrinellus).</title>
        <authorList>
            <person name="Buettner E."/>
            <person name="Kellner H."/>
        </authorList>
    </citation>
    <scope>NUCLEOTIDE SEQUENCE [LARGE SCALE GENOMIC DNA]</scope>
    <source>
        <strain evidence="4 5">DSM 108506</strain>
    </source>
</reference>
<dbReference type="InterPro" id="IPR001810">
    <property type="entry name" value="F-box_dom"/>
</dbReference>
<dbReference type="SUPFAM" id="SSF52047">
    <property type="entry name" value="RNI-like"/>
    <property type="match status" value="1"/>
</dbReference>